<evidence type="ECO:0000313" key="3">
    <source>
        <dbReference type="Proteomes" id="UP000794436"/>
    </source>
</evidence>
<feature type="region of interest" description="Disordered" evidence="1">
    <location>
        <begin position="782"/>
        <end position="880"/>
    </location>
</feature>
<feature type="region of interest" description="Disordered" evidence="1">
    <location>
        <begin position="715"/>
        <end position="740"/>
    </location>
</feature>
<evidence type="ECO:0000256" key="1">
    <source>
        <dbReference type="SAM" id="MobiDB-lite"/>
    </source>
</evidence>
<feature type="compositionally biased region" description="Polar residues" evidence="1">
    <location>
        <begin position="42"/>
        <end position="52"/>
    </location>
</feature>
<protein>
    <submittedName>
        <fullName evidence="2">Uncharacterized protein</fullName>
    </submittedName>
</protein>
<dbReference type="Proteomes" id="UP000794436">
    <property type="component" value="Unassembled WGS sequence"/>
</dbReference>
<comment type="caution">
    <text evidence="2">The sequence shown here is derived from an EMBL/GenBank/DDBJ whole genome shotgun (WGS) entry which is preliminary data.</text>
</comment>
<accession>A0A8K1CGA7</accession>
<evidence type="ECO:0000313" key="2">
    <source>
        <dbReference type="EMBL" id="TMW62976.1"/>
    </source>
</evidence>
<proteinExistence type="predicted"/>
<feature type="region of interest" description="Disordered" evidence="1">
    <location>
        <begin position="1"/>
        <end position="80"/>
    </location>
</feature>
<dbReference type="EMBL" id="SPLM01000073">
    <property type="protein sequence ID" value="TMW62976.1"/>
    <property type="molecule type" value="Genomic_DNA"/>
</dbReference>
<dbReference type="AlphaFoldDB" id="A0A8K1CGA7"/>
<feature type="compositionally biased region" description="Acidic residues" evidence="1">
    <location>
        <begin position="807"/>
        <end position="832"/>
    </location>
</feature>
<gene>
    <name evidence="2" type="ORF">Poli38472_005594</name>
</gene>
<feature type="compositionally biased region" description="Basic and acidic residues" evidence="1">
    <location>
        <begin position="57"/>
        <end position="69"/>
    </location>
</feature>
<reference evidence="2" key="1">
    <citation type="submission" date="2019-03" db="EMBL/GenBank/DDBJ databases">
        <title>Long read genome sequence of the mycoparasitic Pythium oligandrum ATCC 38472 isolated from sugarbeet rhizosphere.</title>
        <authorList>
            <person name="Gaulin E."/>
        </authorList>
    </citation>
    <scope>NUCLEOTIDE SEQUENCE</scope>
    <source>
        <strain evidence="2">ATCC 38472_TT</strain>
    </source>
</reference>
<sequence length="880" mass="95801">MMNGTGASGSEGLPDAYAALTPSSSSPASASFSPNVSMAPVASSQMPASTVGSLPLSHDEMHPAKRPRLDAPAPPTAMGGGNANASMAAMNAATIAAKRAIAALPTPTGTNGSGMTTQQFLQSLPAAYAMSNPSIMMMMQQQQQQQQMNRPMANAAPVSAMQQHQANAMVMAAMAANAAAQNRLNYPNVSMPTQQMGVPTPTFTPAKPVTPQTTAASLATPSTPPADHPCYLCKTKGDVWVCNAGCGLYAHVRCIGEDKVFPSNAGQICASCFLMPQDRNAKENLQKGGTVGISVRRAILCLNVETSSPQNFDKFGHLSSLRMYEIAEIAGYPIGPFASKFVEPVLQRWIREKLVNIPKWPLNVRDVFTLMIGLYSLKRANIAHAWRERAVDLVQAKKFSVIDYFGWHPAIEGPQVRSSNLCTICCIRNPPELQMCGRCRRMLTFPSTFTKFASTLLATYYAEQIGLSLGTTVVDVFAHTNTVRGLYKGLKPLDGDGYDWESFAEQMRSIFGLLDVVSHFGVLQLNPEHFEPEIKIIFNPLYLNQAMLAMEYEVVGRFLQCLKLFGPEKAADARSMIENCERFLLMRQLPNGSWCKMTGSVVDQYKATVQCAKALVTPVFRGFGPTIPDLRRYLEKWAKKMPLHAQRLQTVGDGKLLVNGVTVHSVTLPQLKKIDVFYRRQIIPTSGLNSLETLATARLRAILASQKDDVKIKEEVSATTDNEDTTENESINIKTGMLDDQDITMDAQENDEDTLTKLSLNGELSLFDGLKFEDGDVIDMSHHGVGSINGEDDDDQNESTPGPDSSAVEDEGEDIGDDMYDDDDDDNDDGGEDDARLPEPEPVDIQETGDVGAVEGEETSELPPFDESFSQASIDLALDM</sequence>
<organism evidence="2 3">
    <name type="scientific">Pythium oligandrum</name>
    <name type="common">Mycoparasitic fungus</name>
    <dbReference type="NCBI Taxonomy" id="41045"/>
    <lineage>
        <taxon>Eukaryota</taxon>
        <taxon>Sar</taxon>
        <taxon>Stramenopiles</taxon>
        <taxon>Oomycota</taxon>
        <taxon>Peronosporomycetes</taxon>
        <taxon>Pythiales</taxon>
        <taxon>Pythiaceae</taxon>
        <taxon>Pythium</taxon>
    </lineage>
</organism>
<name>A0A8K1CGA7_PYTOL</name>
<dbReference type="OrthoDB" id="64020at2759"/>
<feature type="compositionally biased region" description="Low complexity" evidence="1">
    <location>
        <begin position="16"/>
        <end position="37"/>
    </location>
</feature>
<keyword evidence="3" id="KW-1185">Reference proteome</keyword>